<proteinExistence type="predicted"/>
<organism evidence="2 3">
    <name type="scientific">Zasmidium cellare ATCC 36951</name>
    <dbReference type="NCBI Taxonomy" id="1080233"/>
    <lineage>
        <taxon>Eukaryota</taxon>
        <taxon>Fungi</taxon>
        <taxon>Dikarya</taxon>
        <taxon>Ascomycota</taxon>
        <taxon>Pezizomycotina</taxon>
        <taxon>Dothideomycetes</taxon>
        <taxon>Dothideomycetidae</taxon>
        <taxon>Mycosphaerellales</taxon>
        <taxon>Mycosphaerellaceae</taxon>
        <taxon>Zasmidium</taxon>
    </lineage>
</organism>
<keyword evidence="3" id="KW-1185">Reference proteome</keyword>
<reference evidence="2" key="1">
    <citation type="journal article" date="2020" name="Stud. Mycol.">
        <title>101 Dothideomycetes genomes: a test case for predicting lifestyles and emergence of pathogens.</title>
        <authorList>
            <person name="Haridas S."/>
            <person name="Albert R."/>
            <person name="Binder M."/>
            <person name="Bloem J."/>
            <person name="Labutti K."/>
            <person name="Salamov A."/>
            <person name="Andreopoulos B."/>
            <person name="Baker S."/>
            <person name="Barry K."/>
            <person name="Bills G."/>
            <person name="Bluhm B."/>
            <person name="Cannon C."/>
            <person name="Castanera R."/>
            <person name="Culley D."/>
            <person name="Daum C."/>
            <person name="Ezra D."/>
            <person name="Gonzalez J."/>
            <person name="Henrissat B."/>
            <person name="Kuo A."/>
            <person name="Liang C."/>
            <person name="Lipzen A."/>
            <person name="Lutzoni F."/>
            <person name="Magnuson J."/>
            <person name="Mondo S."/>
            <person name="Nolan M."/>
            <person name="Ohm R."/>
            <person name="Pangilinan J."/>
            <person name="Park H.-J."/>
            <person name="Ramirez L."/>
            <person name="Alfaro M."/>
            <person name="Sun H."/>
            <person name="Tritt A."/>
            <person name="Yoshinaga Y."/>
            <person name="Zwiers L.-H."/>
            <person name="Turgeon B."/>
            <person name="Goodwin S."/>
            <person name="Spatafora J."/>
            <person name="Crous P."/>
            <person name="Grigoriev I."/>
        </authorList>
    </citation>
    <scope>NUCLEOTIDE SEQUENCE</scope>
    <source>
        <strain evidence="2">ATCC 36951</strain>
    </source>
</reference>
<gene>
    <name evidence="2" type="ORF">M409DRAFT_16353</name>
</gene>
<sequence>MDHSPHEDIAKRPNATSTPNLKFLNYSLTKITLDAGLRISKATTNLSTAICGAILLIPRTVSAQAEDGYGYPNLTPAGPNYDDFIAGPANRSDKDGQKVLADVDNFLASSLNWIAFKQRADQIRKSGIQQDCIGNLSIALTGLGGAYQAGASGATTLLTLLPTAGALIGTPVTELWVLYKLMPLAGLISMVLSLGGNIVPAEVNEYERVAADFTYSGMVASNPDQYNAVKVDDDDALPPDAGTTEAKEKKEAIKFANQVAARARHPIELRKAPVIVGGITVQIFLLGLIMVACWFMQAGSIVVWWCTFYPWMYFWYGFVALSSLLENLAGVPFTHQWTIRVSRAPKVEISPDVPWAIPEPAPQIPEIRHQTDIQPSGSKGPSAFSDEVAYHGHQLTPSNHSNASGDVPTFYPSRYSSVPQQPFSEGEILTRLKKGYNTFGRVVMEPNRPWSAAKDAFYVIISERGVDYSHASLRVFSKILTIGVYTVGTAMFASSTLATILVAVVVASLVIVAGVFGRVTAMWMASELMKGRPILHKVAKNRKEAELYIEAILRKPDMVFEVLGHVITDGRIIKRYRKPLRWSSILGVLADPYDITKLATAGYSKV</sequence>
<keyword evidence="1" id="KW-0472">Membrane</keyword>
<accession>A0A6A6D702</accession>
<dbReference type="EMBL" id="ML993579">
    <property type="protein sequence ID" value="KAF2174080.1"/>
    <property type="molecule type" value="Genomic_DNA"/>
</dbReference>
<evidence type="ECO:0000313" key="2">
    <source>
        <dbReference type="EMBL" id="KAF2174080.1"/>
    </source>
</evidence>
<evidence type="ECO:0000256" key="1">
    <source>
        <dbReference type="SAM" id="Phobius"/>
    </source>
</evidence>
<keyword evidence="1" id="KW-0812">Transmembrane</keyword>
<protein>
    <submittedName>
        <fullName evidence="2">Uncharacterized protein</fullName>
    </submittedName>
</protein>
<evidence type="ECO:0000313" key="3">
    <source>
        <dbReference type="Proteomes" id="UP000799537"/>
    </source>
</evidence>
<name>A0A6A6D702_ZASCE</name>
<feature type="transmembrane region" description="Helical" evidence="1">
    <location>
        <begin position="311"/>
        <end position="333"/>
    </location>
</feature>
<dbReference type="RefSeq" id="XP_033674969.1">
    <property type="nucleotide sequence ID" value="XM_033803587.1"/>
</dbReference>
<feature type="transmembrane region" description="Helical" evidence="1">
    <location>
        <begin position="475"/>
        <end position="494"/>
    </location>
</feature>
<dbReference type="OrthoDB" id="5382699at2759"/>
<dbReference type="Proteomes" id="UP000799537">
    <property type="component" value="Unassembled WGS sequence"/>
</dbReference>
<feature type="transmembrane region" description="Helical" evidence="1">
    <location>
        <begin position="272"/>
        <end position="305"/>
    </location>
</feature>
<keyword evidence="1" id="KW-1133">Transmembrane helix</keyword>
<dbReference type="GeneID" id="54556859"/>
<feature type="transmembrane region" description="Helical" evidence="1">
    <location>
        <begin position="500"/>
        <end position="525"/>
    </location>
</feature>
<dbReference type="AlphaFoldDB" id="A0A6A6D702"/>